<dbReference type="EMBL" id="AP018228">
    <property type="protein sequence ID" value="BAY87725.1"/>
    <property type="molecule type" value="Genomic_DNA"/>
</dbReference>
<evidence type="ECO:0000313" key="1">
    <source>
        <dbReference type="EMBL" id="BAY87725.1"/>
    </source>
</evidence>
<dbReference type="Proteomes" id="UP000218418">
    <property type="component" value="Plasmid plasmid1"/>
</dbReference>
<protein>
    <recommendedName>
        <fullName evidence="3">CRISPR-associated protein Cas5</fullName>
    </recommendedName>
</protein>
<name>A0A1Z4M2P4_9CYAN</name>
<dbReference type="AlphaFoldDB" id="A0A1Z4M2P4"/>
<keyword evidence="2" id="KW-1185">Reference proteome</keyword>
<accession>A0A1Z4M2P4</accession>
<proteinExistence type="predicted"/>
<organism evidence="1 2">
    <name type="scientific">Calothrix parasitica NIES-267</name>
    <dbReference type="NCBI Taxonomy" id="1973488"/>
    <lineage>
        <taxon>Bacteria</taxon>
        <taxon>Bacillati</taxon>
        <taxon>Cyanobacteriota</taxon>
        <taxon>Cyanophyceae</taxon>
        <taxon>Nostocales</taxon>
        <taxon>Calotrichaceae</taxon>
        <taxon>Calothrix</taxon>
    </lineage>
</organism>
<keyword evidence="1" id="KW-0614">Plasmid</keyword>
<evidence type="ECO:0000313" key="2">
    <source>
        <dbReference type="Proteomes" id="UP000218418"/>
    </source>
</evidence>
<reference evidence="1 2" key="1">
    <citation type="submission" date="2017-06" db="EMBL/GenBank/DDBJ databases">
        <title>Genome sequencing of cyanobaciteial culture collection at National Institute for Environmental Studies (NIES).</title>
        <authorList>
            <person name="Hirose Y."/>
            <person name="Shimura Y."/>
            <person name="Fujisawa T."/>
            <person name="Nakamura Y."/>
            <person name="Kawachi M."/>
        </authorList>
    </citation>
    <scope>NUCLEOTIDE SEQUENCE [LARGE SCALE GENOMIC DNA]</scope>
    <source>
        <strain evidence="1 2">NIES-267</strain>
        <plasmid evidence="2">Plasmid1 dna</plasmid>
    </source>
</reference>
<evidence type="ECO:0008006" key="3">
    <source>
        <dbReference type="Google" id="ProtNLM"/>
    </source>
</evidence>
<sequence length="250" mass="29157">MLKQSNNSTNSSVLDENLKWLTVNYQPVSLFTLKRSNATSMAARSNLVPTPYAIKMALLKALLESQGKHHQNDFDNWIENEFIWIRDLQIYLQPPEQLVVNRNGYKLRYYDQTADKADKTRSTLPIQDGFVFREWIHLQGELKICAGECDDLRKLTQLFAQINYFGKKGCFFQYLPDATEKTSQPSFTQDPNSGFTVQPMDDMGQKTTFNRINPFSQDKAQLNKDRIIKPEFLPLKLHSTTARYDFYQRY</sequence>
<gene>
    <name evidence="1" type="ORF">NIES267_72490</name>
</gene>
<geneLocation type="plasmid" evidence="2">
    <name>Plasmid1 dna</name>
</geneLocation>